<name>A0A835K0V7_9ROSI</name>
<accession>A0A835K0V7</accession>
<keyword evidence="10" id="KW-1185">Reference proteome</keyword>
<comment type="similarity">
    <text evidence="2">Belongs to the JARID1 histone demethylase family.</text>
</comment>
<evidence type="ECO:0000259" key="7">
    <source>
        <dbReference type="PROSITE" id="PS50089"/>
    </source>
</evidence>
<dbReference type="SMART" id="SM00558">
    <property type="entry name" value="JmjC"/>
    <property type="match status" value="1"/>
</dbReference>
<keyword evidence="5" id="KW-0862">Zinc</keyword>
<dbReference type="Pfam" id="PF02373">
    <property type="entry name" value="JmjC"/>
    <property type="match status" value="1"/>
</dbReference>
<protein>
    <recommendedName>
        <fullName evidence="11">Transcription factor jumonji domain-containing protein</fullName>
    </recommendedName>
</protein>
<feature type="compositionally biased region" description="Basic and acidic residues" evidence="6">
    <location>
        <begin position="367"/>
        <end position="405"/>
    </location>
</feature>
<dbReference type="GO" id="GO:0008270">
    <property type="term" value="F:zinc ion binding"/>
    <property type="evidence" value="ECO:0007669"/>
    <property type="project" value="UniProtKB-KW"/>
</dbReference>
<evidence type="ECO:0000256" key="6">
    <source>
        <dbReference type="SAM" id="MobiDB-lite"/>
    </source>
</evidence>
<proteinExistence type="inferred from homology"/>
<dbReference type="GO" id="GO:0032454">
    <property type="term" value="F:histone H3K9 demethylase activity"/>
    <property type="evidence" value="ECO:0007669"/>
    <property type="project" value="InterPro"/>
</dbReference>
<dbReference type="GO" id="GO:0006357">
    <property type="term" value="P:regulation of transcription by RNA polymerase II"/>
    <property type="evidence" value="ECO:0007669"/>
    <property type="project" value="TreeGrafter"/>
</dbReference>
<dbReference type="InterPro" id="IPR001841">
    <property type="entry name" value="Znf_RING"/>
</dbReference>
<evidence type="ECO:0000256" key="2">
    <source>
        <dbReference type="ARBA" id="ARBA00006801"/>
    </source>
</evidence>
<evidence type="ECO:0000259" key="8">
    <source>
        <dbReference type="PROSITE" id="PS51184"/>
    </source>
</evidence>
<feature type="compositionally biased region" description="Basic residues" evidence="6">
    <location>
        <begin position="245"/>
        <end position="255"/>
    </location>
</feature>
<dbReference type="PROSITE" id="PS50089">
    <property type="entry name" value="ZF_RING_2"/>
    <property type="match status" value="1"/>
</dbReference>
<gene>
    <name evidence="9" type="ORF">SADUNF_Sadunf05G0056300</name>
</gene>
<comment type="caution">
    <text evidence="9">The sequence shown here is derived from an EMBL/GenBank/DDBJ whole genome shotgun (WGS) entry which is preliminary data.</text>
</comment>
<dbReference type="InterPro" id="IPR045109">
    <property type="entry name" value="LSDs-like"/>
</dbReference>
<evidence type="ECO:0000256" key="5">
    <source>
        <dbReference type="PROSITE-ProRule" id="PRU00175"/>
    </source>
</evidence>
<feature type="region of interest" description="Disordered" evidence="6">
    <location>
        <begin position="452"/>
        <end position="499"/>
    </location>
</feature>
<dbReference type="SUPFAM" id="SSF51197">
    <property type="entry name" value="Clavaminate synthase-like"/>
    <property type="match status" value="1"/>
</dbReference>
<dbReference type="Gene3D" id="2.60.120.650">
    <property type="entry name" value="Cupin"/>
    <property type="match status" value="1"/>
</dbReference>
<feature type="region of interest" description="Disordered" evidence="6">
    <location>
        <begin position="1"/>
        <end position="178"/>
    </location>
</feature>
<dbReference type="EMBL" id="JADGMS010000005">
    <property type="protein sequence ID" value="KAF9681947.1"/>
    <property type="molecule type" value="Genomic_DNA"/>
</dbReference>
<feature type="compositionally biased region" description="Basic and acidic residues" evidence="6">
    <location>
        <begin position="216"/>
        <end position="225"/>
    </location>
</feature>
<dbReference type="GO" id="GO:0003712">
    <property type="term" value="F:transcription coregulator activity"/>
    <property type="evidence" value="ECO:0007669"/>
    <property type="project" value="TreeGrafter"/>
</dbReference>
<dbReference type="PANTHER" id="PTHR12549:SF11">
    <property type="entry name" value="LYSINE-SPECIFIC DEMETHYLASE JMJ25"/>
    <property type="match status" value="1"/>
</dbReference>
<feature type="domain" description="JmjC" evidence="8">
    <location>
        <begin position="1005"/>
        <end position="1257"/>
    </location>
</feature>
<evidence type="ECO:0000256" key="4">
    <source>
        <dbReference type="ARBA" id="ARBA00023242"/>
    </source>
</evidence>
<reference evidence="9 10" key="1">
    <citation type="submission" date="2020-10" db="EMBL/GenBank/DDBJ databases">
        <title>Plant Genome Project.</title>
        <authorList>
            <person name="Zhang R.-G."/>
        </authorList>
    </citation>
    <scope>NUCLEOTIDE SEQUENCE [LARGE SCALE GENOMIC DNA]</scope>
    <source>
        <strain evidence="9">FAFU-HL-1</strain>
        <tissue evidence="9">Leaf</tissue>
    </source>
</reference>
<feature type="compositionally biased region" description="Basic and acidic residues" evidence="6">
    <location>
        <begin position="159"/>
        <end position="169"/>
    </location>
</feature>
<dbReference type="PANTHER" id="PTHR12549">
    <property type="entry name" value="JMJC DOMAIN-CONTAINING HISTONE DEMETHYLATION PROTEIN"/>
    <property type="match status" value="1"/>
</dbReference>
<dbReference type="OrthoDB" id="1667110at2759"/>
<feature type="compositionally biased region" description="Acidic residues" evidence="6">
    <location>
        <begin position="316"/>
        <end position="328"/>
    </location>
</feature>
<dbReference type="InterPro" id="IPR003347">
    <property type="entry name" value="JmjC_dom"/>
</dbReference>
<keyword evidence="4" id="KW-0539">Nucleus</keyword>
<feature type="compositionally biased region" description="Basic and acidic residues" evidence="6">
    <location>
        <begin position="267"/>
        <end position="295"/>
    </location>
</feature>
<feature type="domain" description="RING-type" evidence="7">
    <location>
        <begin position="562"/>
        <end position="611"/>
    </location>
</feature>
<dbReference type="GO" id="GO:0000785">
    <property type="term" value="C:chromatin"/>
    <property type="evidence" value="ECO:0007669"/>
    <property type="project" value="TreeGrafter"/>
</dbReference>
<dbReference type="PROSITE" id="PS51184">
    <property type="entry name" value="JMJC"/>
    <property type="match status" value="1"/>
</dbReference>
<feature type="region of interest" description="Disordered" evidence="6">
    <location>
        <begin position="216"/>
        <end position="348"/>
    </location>
</feature>
<evidence type="ECO:0000256" key="3">
    <source>
        <dbReference type="ARBA" id="ARBA00022723"/>
    </source>
</evidence>
<feature type="compositionally biased region" description="Basic and acidic residues" evidence="6">
    <location>
        <begin position="32"/>
        <end position="88"/>
    </location>
</feature>
<keyword evidence="5" id="KW-0863">Zinc-finger</keyword>
<comment type="subcellular location">
    <subcellularLocation>
        <location evidence="1">Nucleus</location>
    </subcellularLocation>
</comment>
<organism evidence="9 10">
    <name type="scientific">Salix dunnii</name>
    <dbReference type="NCBI Taxonomy" id="1413687"/>
    <lineage>
        <taxon>Eukaryota</taxon>
        <taxon>Viridiplantae</taxon>
        <taxon>Streptophyta</taxon>
        <taxon>Embryophyta</taxon>
        <taxon>Tracheophyta</taxon>
        <taxon>Spermatophyta</taxon>
        <taxon>Magnoliopsida</taxon>
        <taxon>eudicotyledons</taxon>
        <taxon>Gunneridae</taxon>
        <taxon>Pentapetalae</taxon>
        <taxon>rosids</taxon>
        <taxon>fabids</taxon>
        <taxon>Malpighiales</taxon>
        <taxon>Salicaceae</taxon>
        <taxon>Saliceae</taxon>
        <taxon>Salix</taxon>
    </lineage>
</organism>
<feature type="region of interest" description="Disordered" evidence="6">
    <location>
        <begin position="366"/>
        <end position="421"/>
    </location>
</feature>
<evidence type="ECO:0000313" key="9">
    <source>
        <dbReference type="EMBL" id="KAF9681947.1"/>
    </source>
</evidence>
<evidence type="ECO:0000256" key="1">
    <source>
        <dbReference type="ARBA" id="ARBA00004123"/>
    </source>
</evidence>
<dbReference type="GO" id="GO:0000118">
    <property type="term" value="C:histone deacetylase complex"/>
    <property type="evidence" value="ECO:0007669"/>
    <property type="project" value="TreeGrafter"/>
</dbReference>
<sequence length="1337" mass="150754">MTRVGMMEEPAENGGSEEEVKASGGLVESGEIEGKVEEACHFDMEKDVSNKGNRERKVKGSESRVSESEREGNGVEKGRESDLKENANKSKKKRKGKEKDSDHEELEGVLREVNRKTKVKENESKVSEEDREGNGVEEGECDLKENAKEGRKKRKGKKKQSDNEEEKVKGGNGEKVFSSVVKDNKRVKFSKKEVASVEGELGDNSEVGFVKKEERGVAWKEKQEAGTEEEEEIAVDNGKNGKLDGKRKKVKKGGKFRNQELDDEEGKEIGEPGVEGKEKVKFVENEGENGERGGDGESEELIIKNSGKGEKKGDELGNEGEESEEEETVVGVEENAGPLKKRPRKNDQKVKCAEIDNALYEVIFGKSRKDGVSESSKKKALLENDGLEREEKSEKVDVNKEKKGNELGNEVESEEREETVFGVEENGGTLKKRLRKKVNYAEIDNALDEVVLGEKHRKSRKKVGVSERRQKKGVSECDGMESEKKRGKGDVNSGKKRVSLKGKKKLEVQEKIKEEEEKEESGEGKGEAVIYTGTGYDPASQTGQVGQSSKSWRTSQFTEEVCLMCHQCQRNDNGRVIRCLRCKRKRYCIPCLTKWYPKMTEDDFASACPVCLGNCNCKSCLRLDAPVKDLKNLNLEVSEEEEVQHSKFLLRALLPLLKQLDAEQMMEREIEARIRGVPPADLQIENARCPADERMFCDNCRTSISDYHRSCSNCSSDLCLVCCREIRAGCLQGGGPDVIMEYIDRGFKYMHGEHEEIKDELLAGSPKNTVSEDFTRPKSGWKANEDGSIHCACGSGNLELKCLLPNIEVNFSVSVTELVKKVEDVLKSCEIDSANAPAEPCVCFNSNGDRDICNANESLKAACREDSDDNYLFNPKAKDITEDDLKHFQFHWKRAEPVIVSNVLETASGLSWEPMVMWRAFRQIKHEKHGKLLDVKAIECLGCCEVEINVHKFFTGYTEGRFDGKKWPQILKLKDWPPYKTFGESLPRHDVEFTCCLPFKEYTDRRSGPLNLAIRLPQNSLKPDMGPKTYIAYGFPKELGRGDSVTKLHCDMSDAVNVLTHTAEVSYSDGQLAEIQNLKLVHVKQDQRELFGYDPNVDEFDINKNGGASGKSTEDEVVQGKTYESGSLNCANELEWPDALDGGAAWDIFRREDVPKLQEYLDKHFKEFRHIHCCPLQKVVHSIHDQTFYLTLEHKRKLKEEYGIEPWTFVQKLGDAVFIPAGCPHQVRNLKSCIKVAMDFVSPENAGECIRLTEEFRLLPPNHQAKEDKLEIKKMLLHAARSAVDFLTKDGKVEKTEKVEKKKAGRKKRLTGKDEKLVSQLRLTSCRNLDREKAIIL</sequence>
<evidence type="ECO:0000313" key="10">
    <source>
        <dbReference type="Proteomes" id="UP000657918"/>
    </source>
</evidence>
<dbReference type="Proteomes" id="UP000657918">
    <property type="component" value="Unassembled WGS sequence"/>
</dbReference>
<feature type="compositionally biased region" description="Basic and acidic residues" evidence="6">
    <location>
        <begin position="97"/>
        <end position="134"/>
    </location>
</feature>
<dbReference type="GO" id="GO:0031490">
    <property type="term" value="F:chromatin DNA binding"/>
    <property type="evidence" value="ECO:0007669"/>
    <property type="project" value="TreeGrafter"/>
</dbReference>
<keyword evidence="3" id="KW-0479">Metal-binding</keyword>
<evidence type="ECO:0008006" key="11">
    <source>
        <dbReference type="Google" id="ProtNLM"/>
    </source>
</evidence>